<evidence type="ECO:0000256" key="1">
    <source>
        <dbReference type="ARBA" id="ARBA00004239"/>
    </source>
</evidence>
<dbReference type="EMBL" id="CAKXAJ010025965">
    <property type="protein sequence ID" value="CAH2247864.1"/>
    <property type="molecule type" value="Genomic_DNA"/>
</dbReference>
<dbReference type="CDD" id="cd00190">
    <property type="entry name" value="Tryp_SPc"/>
    <property type="match status" value="1"/>
</dbReference>
<feature type="domain" description="Peptidase S1" evidence="12">
    <location>
        <begin position="63"/>
        <end position="297"/>
    </location>
</feature>
<evidence type="ECO:0000256" key="10">
    <source>
        <dbReference type="ARBA" id="ARBA00084094"/>
    </source>
</evidence>
<protein>
    <submittedName>
        <fullName evidence="13">Jg12235 protein</fullName>
    </submittedName>
</protein>
<dbReference type="InterPro" id="IPR009003">
    <property type="entry name" value="Peptidase_S1_PA"/>
</dbReference>
<accession>A0A8S4S361</accession>
<evidence type="ECO:0000256" key="8">
    <source>
        <dbReference type="ARBA" id="ARBA00023240"/>
    </source>
</evidence>
<organism evidence="13 14">
    <name type="scientific">Pararge aegeria aegeria</name>
    <dbReference type="NCBI Taxonomy" id="348720"/>
    <lineage>
        <taxon>Eukaryota</taxon>
        <taxon>Metazoa</taxon>
        <taxon>Ecdysozoa</taxon>
        <taxon>Arthropoda</taxon>
        <taxon>Hexapoda</taxon>
        <taxon>Insecta</taxon>
        <taxon>Pterygota</taxon>
        <taxon>Neoptera</taxon>
        <taxon>Endopterygota</taxon>
        <taxon>Lepidoptera</taxon>
        <taxon>Glossata</taxon>
        <taxon>Ditrysia</taxon>
        <taxon>Papilionoidea</taxon>
        <taxon>Nymphalidae</taxon>
        <taxon>Satyrinae</taxon>
        <taxon>Satyrini</taxon>
        <taxon>Parargina</taxon>
        <taxon>Pararge</taxon>
    </lineage>
</organism>
<dbReference type="FunFam" id="2.40.10.10:FF:000068">
    <property type="entry name" value="transmembrane protease serine 2"/>
    <property type="match status" value="1"/>
</dbReference>
<dbReference type="PROSITE" id="PS00134">
    <property type="entry name" value="TRYPSIN_HIS"/>
    <property type="match status" value="1"/>
</dbReference>
<dbReference type="AlphaFoldDB" id="A0A8S4S361"/>
<dbReference type="PANTHER" id="PTHR24276">
    <property type="entry name" value="POLYSERASE-RELATED"/>
    <property type="match status" value="1"/>
</dbReference>
<keyword evidence="4 11" id="KW-0645">Protease</keyword>
<comment type="similarity">
    <text evidence="2">Belongs to the peptidase S1 family.</text>
</comment>
<comment type="subcellular location">
    <subcellularLocation>
        <location evidence="1">Secreted</location>
        <location evidence="1">Extracellular space</location>
    </subcellularLocation>
</comment>
<dbReference type="PROSITE" id="PS00135">
    <property type="entry name" value="TRYPSIN_SER"/>
    <property type="match status" value="1"/>
</dbReference>
<keyword evidence="3" id="KW-0800">Toxin</keyword>
<gene>
    <name evidence="13" type="primary">jg12235</name>
    <name evidence="13" type="ORF">PAEG_LOCUS21647</name>
</gene>
<dbReference type="Proteomes" id="UP000838756">
    <property type="component" value="Unassembled WGS sequence"/>
</dbReference>
<dbReference type="GO" id="GO:0004252">
    <property type="term" value="F:serine-type endopeptidase activity"/>
    <property type="evidence" value="ECO:0007669"/>
    <property type="project" value="InterPro"/>
</dbReference>
<evidence type="ECO:0000313" key="14">
    <source>
        <dbReference type="Proteomes" id="UP000838756"/>
    </source>
</evidence>
<keyword evidence="14" id="KW-1185">Reference proteome</keyword>
<dbReference type="SMART" id="SM00020">
    <property type="entry name" value="Tryp_SPc"/>
    <property type="match status" value="1"/>
</dbReference>
<reference evidence="13" key="1">
    <citation type="submission" date="2022-03" db="EMBL/GenBank/DDBJ databases">
        <authorList>
            <person name="Lindestad O."/>
        </authorList>
    </citation>
    <scope>NUCLEOTIDE SEQUENCE</scope>
</reference>
<dbReference type="InterPro" id="IPR018114">
    <property type="entry name" value="TRYPSIN_HIS"/>
</dbReference>
<evidence type="ECO:0000256" key="4">
    <source>
        <dbReference type="ARBA" id="ARBA00022670"/>
    </source>
</evidence>
<dbReference type="GO" id="GO:0005576">
    <property type="term" value="C:extracellular region"/>
    <property type="evidence" value="ECO:0007669"/>
    <property type="project" value="UniProtKB-SubCell"/>
</dbReference>
<dbReference type="GO" id="GO:0006508">
    <property type="term" value="P:proteolysis"/>
    <property type="evidence" value="ECO:0007669"/>
    <property type="project" value="UniProtKB-KW"/>
</dbReference>
<dbReference type="SUPFAM" id="SSF50494">
    <property type="entry name" value="Trypsin-like serine proteases"/>
    <property type="match status" value="1"/>
</dbReference>
<keyword evidence="10" id="KW-1205">Fibrinolytic toxin</keyword>
<dbReference type="Gene3D" id="2.40.10.10">
    <property type="entry name" value="Trypsin-like serine proteases"/>
    <property type="match status" value="1"/>
</dbReference>
<evidence type="ECO:0000313" key="13">
    <source>
        <dbReference type="EMBL" id="CAH2247864.1"/>
    </source>
</evidence>
<comment type="function">
    <text evidence="9">Fibrinolytic activity; shows preferential cleavage of Arg-Gly bonds in all three fibrinogen chains. Contact with the caterpillars causes severe bleeding, due the anticoagulant effect of the protein.</text>
</comment>
<proteinExistence type="inferred from homology"/>
<dbReference type="GO" id="GO:0090729">
    <property type="term" value="F:toxin activity"/>
    <property type="evidence" value="ECO:0007669"/>
    <property type="project" value="UniProtKB-KW"/>
</dbReference>
<dbReference type="InterPro" id="IPR043504">
    <property type="entry name" value="Peptidase_S1_PA_chymotrypsin"/>
</dbReference>
<dbReference type="Pfam" id="PF00089">
    <property type="entry name" value="Trypsin"/>
    <property type="match status" value="1"/>
</dbReference>
<evidence type="ECO:0000256" key="9">
    <source>
        <dbReference type="ARBA" id="ARBA00055534"/>
    </source>
</evidence>
<keyword evidence="8" id="KW-1199">Hemostasis impairing toxin</keyword>
<comment type="caution">
    <text evidence="13">The sequence shown here is derived from an EMBL/GenBank/DDBJ whole genome shotgun (WGS) entry which is preliminary data.</text>
</comment>
<dbReference type="PROSITE" id="PS50240">
    <property type="entry name" value="TRYPSIN_DOM"/>
    <property type="match status" value="1"/>
</dbReference>
<sequence length="297" mass="31492">MEKVHLVSRPGDMKLILVAIAALAVAAQAFEPIMQNYHEEFGIAMAARIKAAEEAMDFDGSRIAGGSPSALGDHPHVGGLVITLTDNRQSVCGSSLLTSTRSLTAAHCWRHRTTQARFFTVVLGSTRLFSGGERIDTSDVEPHASYNQNNLRNDIAIIRLPRAVAFSNHIRAISLPVGSDQYVGVWAVAAGFGRTSDTSQITNQQFKSHVNLQIITNAVCQRTYGSSTVAASTLCVATPNGQSTCPGDSGGPLAIISGNNAVLVGVTSFGHTSGCTRGHPAGFARVTSFTSWINQRL</sequence>
<dbReference type="OrthoDB" id="5565075at2759"/>
<dbReference type="InterPro" id="IPR001254">
    <property type="entry name" value="Trypsin_dom"/>
</dbReference>
<dbReference type="InterPro" id="IPR001314">
    <property type="entry name" value="Peptidase_S1A"/>
</dbReference>
<evidence type="ECO:0000256" key="5">
    <source>
        <dbReference type="ARBA" id="ARBA00022801"/>
    </source>
</evidence>
<evidence type="ECO:0000259" key="12">
    <source>
        <dbReference type="PROSITE" id="PS50240"/>
    </source>
</evidence>
<dbReference type="InterPro" id="IPR033116">
    <property type="entry name" value="TRYPSIN_SER"/>
</dbReference>
<evidence type="ECO:0000256" key="6">
    <source>
        <dbReference type="ARBA" id="ARBA00022825"/>
    </source>
</evidence>
<name>A0A8S4S361_9NEOP</name>
<dbReference type="InterPro" id="IPR050430">
    <property type="entry name" value="Peptidase_S1"/>
</dbReference>
<evidence type="ECO:0000256" key="2">
    <source>
        <dbReference type="ARBA" id="ARBA00007664"/>
    </source>
</evidence>
<keyword evidence="6 11" id="KW-0720">Serine protease</keyword>
<evidence type="ECO:0000256" key="11">
    <source>
        <dbReference type="RuleBase" id="RU363034"/>
    </source>
</evidence>
<evidence type="ECO:0000256" key="7">
    <source>
        <dbReference type="ARBA" id="ARBA00023157"/>
    </source>
</evidence>
<evidence type="ECO:0000256" key="3">
    <source>
        <dbReference type="ARBA" id="ARBA00022656"/>
    </source>
</evidence>
<keyword evidence="7" id="KW-1015">Disulfide bond</keyword>
<dbReference type="PRINTS" id="PR00722">
    <property type="entry name" value="CHYMOTRYPSIN"/>
</dbReference>
<dbReference type="PANTHER" id="PTHR24276:SF91">
    <property type="entry name" value="AT26814P-RELATED"/>
    <property type="match status" value="1"/>
</dbReference>
<keyword evidence="5 11" id="KW-0378">Hydrolase</keyword>